<evidence type="ECO:0000313" key="1">
    <source>
        <dbReference type="EMBL" id="KAI9902313.1"/>
    </source>
</evidence>
<sequence length="250" mass="26277">MPRISNIALALAAGSSLSHAHAVTRGDAVSCHASPAADSAVVAAYAKIQDAPVACVVRAQDVDTLGTWLKTSDGCYISHGDNLGNLDNLDDDVAAILTGDICVDAAGGDVITEEEEEEEGVHMLGDDYPYKGSCGGVDPWNYYKCQCTSFVAWRINDIHGIKFHNQYKGAHWGNANSWDDAAKATGVTVNGTPKVGAIAQSNAGSYGHVAWVSAVSGGSVTVEEYNYATSEGYGKRTVSKGTFNYIHVKA</sequence>
<gene>
    <name evidence="1" type="ORF">N3K66_001665</name>
</gene>
<evidence type="ECO:0000313" key="2">
    <source>
        <dbReference type="Proteomes" id="UP001163324"/>
    </source>
</evidence>
<protein>
    <submittedName>
        <fullName evidence="1">Uncharacterized protein</fullName>
    </submittedName>
</protein>
<name>A0ACC0V968_9HYPO</name>
<dbReference type="EMBL" id="CM047941">
    <property type="protein sequence ID" value="KAI9902313.1"/>
    <property type="molecule type" value="Genomic_DNA"/>
</dbReference>
<keyword evidence="2" id="KW-1185">Reference proteome</keyword>
<comment type="caution">
    <text evidence="1">The sequence shown here is derived from an EMBL/GenBank/DDBJ whole genome shotgun (WGS) entry which is preliminary data.</text>
</comment>
<accession>A0ACC0V968</accession>
<dbReference type="Proteomes" id="UP001163324">
    <property type="component" value="Chromosome 2"/>
</dbReference>
<reference evidence="1" key="1">
    <citation type="submission" date="2022-10" db="EMBL/GenBank/DDBJ databases">
        <title>Complete Genome of Trichothecium roseum strain YXFP-22015, a Plant Pathogen Isolated from Citrus.</title>
        <authorList>
            <person name="Wang Y."/>
            <person name="Zhu L."/>
        </authorList>
    </citation>
    <scope>NUCLEOTIDE SEQUENCE</scope>
    <source>
        <strain evidence="1">YXFP-22015</strain>
    </source>
</reference>
<proteinExistence type="predicted"/>
<organism evidence="1 2">
    <name type="scientific">Trichothecium roseum</name>
    <dbReference type="NCBI Taxonomy" id="47278"/>
    <lineage>
        <taxon>Eukaryota</taxon>
        <taxon>Fungi</taxon>
        <taxon>Dikarya</taxon>
        <taxon>Ascomycota</taxon>
        <taxon>Pezizomycotina</taxon>
        <taxon>Sordariomycetes</taxon>
        <taxon>Hypocreomycetidae</taxon>
        <taxon>Hypocreales</taxon>
        <taxon>Hypocreales incertae sedis</taxon>
        <taxon>Trichothecium</taxon>
    </lineage>
</organism>